<dbReference type="SUPFAM" id="SSF52540">
    <property type="entry name" value="P-loop containing nucleoside triphosphate hydrolases"/>
    <property type="match status" value="1"/>
</dbReference>
<reference evidence="2 3" key="1">
    <citation type="submission" date="2021-02" db="EMBL/GenBank/DDBJ databases">
        <title>Characterization of Marinitoga sp. nov. str. BP5-C20A.</title>
        <authorList>
            <person name="Erauso G."/>
            <person name="Postec A."/>
        </authorList>
    </citation>
    <scope>NUCLEOTIDE SEQUENCE [LARGE SCALE GENOMIC DNA]</scope>
    <source>
        <strain evidence="2 3">BP5-C20A</strain>
    </source>
</reference>
<evidence type="ECO:0000313" key="3">
    <source>
        <dbReference type="Proteomes" id="UP001232493"/>
    </source>
</evidence>
<sequence>MFINFLYNFKLTKDQEYLSNELDSFLFNTLDFLIVQGSAGTGKTFLISQYARYLYRKHRNFVILAPTGRAAKILHEKSKFKTKTIHSEVYSFFDKEINLDKDEIKIYFKLKDSSWDNTIFIVDESSMISDTPQSDENLIFGSGKLLSDLIDYIKSGNNNKIIFLGDEYQLPPVNSNFSPALNREYLEKNYNLKGEKIILNEIVRQKEESYILKNANTIKNHIDKKKFINLKFEYNNDFIKTDKLIEKYNYSEPGKDIIITSTNEKALKYNQEIRKFLGYKNNIEIGDILLNTKNVYYNEINIFNGEFFKIIDILNHEKKDAFIGKKEHIILEFYDLKLENVFSSETILFKVLANSLFSKTADIDINLKKALYSFCIDDMYKKTGLPIEFVIQQLDSHPYFNALHVKYGYAVTTHKAQGGEWKNVFVDPYYYNSPKTKEYFQWLYTSITRAKERIYIKDLPFKIFSQKKLKIEKDFTVKEKIKISYNLNFSNTILRELYLAFRERILEKQFEIIGVEHHQYQEVYYIKKDKDYLKVQMYYNKNYEPTKLKIMETTNIEKAHKFLEIFNEKILEEETAYEEDSENCIKIYVDGSYDQKLKKFGAGFVVVKENKVEKYWKGYINEKFLKHRNISGEIFAVLLALEYAKKENLKCVEINYDYQGIEKWALGLWKTNTELTKYYKKQYDYYSKFFQVKFNKIKSHSGDEFNDMADELAKKAVYENDYNIKYDIEVKL</sequence>
<dbReference type="InterPro" id="IPR027417">
    <property type="entry name" value="P-loop_NTPase"/>
</dbReference>
<dbReference type="InterPro" id="IPR054572">
    <property type="entry name" value="TBP-TOTE"/>
</dbReference>
<dbReference type="RefSeq" id="WP_280998547.1">
    <property type="nucleotide sequence ID" value="NZ_CP069362.1"/>
</dbReference>
<evidence type="ECO:0000259" key="1">
    <source>
        <dbReference type="PROSITE" id="PS50879"/>
    </source>
</evidence>
<dbReference type="Gene3D" id="3.40.50.300">
    <property type="entry name" value="P-loop containing nucleotide triphosphate hydrolases"/>
    <property type="match status" value="2"/>
</dbReference>
<dbReference type="CDD" id="cd18809">
    <property type="entry name" value="SF1_C_RecD"/>
    <property type="match status" value="1"/>
</dbReference>
<organism evidence="2 3">
    <name type="scientific">Marinitoga aeolica</name>
    <dbReference type="NCBI Taxonomy" id="2809031"/>
    <lineage>
        <taxon>Bacteria</taxon>
        <taxon>Thermotogati</taxon>
        <taxon>Thermotogota</taxon>
        <taxon>Thermotogae</taxon>
        <taxon>Petrotogales</taxon>
        <taxon>Petrotogaceae</taxon>
        <taxon>Marinitoga</taxon>
    </lineage>
</organism>
<dbReference type="InterPro" id="IPR012337">
    <property type="entry name" value="RNaseH-like_sf"/>
</dbReference>
<keyword evidence="3" id="KW-1185">Reference proteome</keyword>
<dbReference type="CDD" id="cd09277">
    <property type="entry name" value="RNase_HI_bacteria_like"/>
    <property type="match status" value="1"/>
</dbReference>
<feature type="domain" description="RNase H type-1" evidence="1">
    <location>
        <begin position="581"/>
        <end position="718"/>
    </location>
</feature>
<dbReference type="PROSITE" id="PS50879">
    <property type="entry name" value="RNASE_H_1"/>
    <property type="match status" value="1"/>
</dbReference>
<dbReference type="InterPro" id="IPR036397">
    <property type="entry name" value="RNaseH_sf"/>
</dbReference>
<evidence type="ECO:0000313" key="2">
    <source>
        <dbReference type="EMBL" id="WGS64702.1"/>
    </source>
</evidence>
<dbReference type="InterPro" id="IPR051055">
    <property type="entry name" value="PIF1_helicase"/>
</dbReference>
<dbReference type="Pfam" id="PF22721">
    <property type="entry name" value="TBP-TOTE"/>
    <property type="match status" value="1"/>
</dbReference>
<dbReference type="EMBL" id="CP069362">
    <property type="protein sequence ID" value="WGS64702.1"/>
    <property type="molecule type" value="Genomic_DNA"/>
</dbReference>
<protein>
    <submittedName>
        <fullName evidence="2">AAA family ATPase</fullName>
    </submittedName>
</protein>
<dbReference type="Proteomes" id="UP001232493">
    <property type="component" value="Chromosome"/>
</dbReference>
<accession>A0ABY8PPY8</accession>
<dbReference type="Pfam" id="PF13604">
    <property type="entry name" value="AAA_30"/>
    <property type="match status" value="1"/>
</dbReference>
<dbReference type="Gene3D" id="3.30.420.10">
    <property type="entry name" value="Ribonuclease H-like superfamily/Ribonuclease H"/>
    <property type="match status" value="1"/>
</dbReference>
<dbReference type="PANTHER" id="PTHR47642:SF6">
    <property type="entry name" value="ATP-DEPENDENT DNA HELICASE"/>
    <property type="match status" value="1"/>
</dbReference>
<dbReference type="InterPro" id="IPR002156">
    <property type="entry name" value="RNaseH_domain"/>
</dbReference>
<dbReference type="Pfam" id="PF00075">
    <property type="entry name" value="RNase_H"/>
    <property type="match status" value="1"/>
</dbReference>
<dbReference type="Pfam" id="PF13538">
    <property type="entry name" value="UvrD_C_2"/>
    <property type="match status" value="1"/>
</dbReference>
<dbReference type="PANTHER" id="PTHR47642">
    <property type="entry name" value="ATP-DEPENDENT DNA HELICASE"/>
    <property type="match status" value="1"/>
</dbReference>
<dbReference type="InterPro" id="IPR027785">
    <property type="entry name" value="UvrD-like_helicase_C"/>
</dbReference>
<name>A0ABY8PPY8_9BACT</name>
<proteinExistence type="predicted"/>
<dbReference type="SUPFAM" id="SSF53098">
    <property type="entry name" value="Ribonuclease H-like"/>
    <property type="match status" value="1"/>
</dbReference>
<gene>
    <name evidence="2" type="ORF">JRV97_10125</name>
</gene>